<dbReference type="InterPro" id="IPR050132">
    <property type="entry name" value="Gln/Glu-tRNA_Ligase"/>
</dbReference>
<dbReference type="InterPro" id="IPR022861">
    <property type="entry name" value="Gln_tRNA_ligase_bac"/>
</dbReference>
<evidence type="ECO:0000256" key="4">
    <source>
        <dbReference type="ARBA" id="ARBA00022741"/>
    </source>
</evidence>
<feature type="domain" description="Glutamyl/glutaminyl-tRNA synthetase class Ib catalytic" evidence="10">
    <location>
        <begin position="32"/>
        <end position="342"/>
    </location>
</feature>
<evidence type="ECO:0000256" key="1">
    <source>
        <dbReference type="ARBA" id="ARBA00005594"/>
    </source>
</evidence>
<evidence type="ECO:0000259" key="10">
    <source>
        <dbReference type="Pfam" id="PF00749"/>
    </source>
</evidence>
<dbReference type="GO" id="GO:0006424">
    <property type="term" value="P:glutamyl-tRNA aminoacylation"/>
    <property type="evidence" value="ECO:0007669"/>
    <property type="project" value="UniProtKB-UniRule"/>
</dbReference>
<protein>
    <recommendedName>
        <fullName evidence="8">Glutamine--tRNA ligase</fullName>
        <ecNumber evidence="8">6.1.1.18</ecNumber>
    </recommendedName>
    <alternativeName>
        <fullName evidence="8">Glutaminyl-tRNA synthetase</fullName>
        <shortName evidence="8">GlnRS</shortName>
    </alternativeName>
</protein>
<evidence type="ECO:0000256" key="6">
    <source>
        <dbReference type="ARBA" id="ARBA00022917"/>
    </source>
</evidence>
<comment type="catalytic activity">
    <reaction evidence="8">
        <text>tRNA(Gln) + L-glutamine + ATP = L-glutaminyl-tRNA(Gln) + AMP + diphosphate</text>
        <dbReference type="Rhea" id="RHEA:20121"/>
        <dbReference type="Rhea" id="RHEA-COMP:9662"/>
        <dbReference type="Rhea" id="RHEA-COMP:9681"/>
        <dbReference type="ChEBI" id="CHEBI:30616"/>
        <dbReference type="ChEBI" id="CHEBI:33019"/>
        <dbReference type="ChEBI" id="CHEBI:58359"/>
        <dbReference type="ChEBI" id="CHEBI:78442"/>
        <dbReference type="ChEBI" id="CHEBI:78521"/>
        <dbReference type="ChEBI" id="CHEBI:456215"/>
        <dbReference type="EC" id="6.1.1.18"/>
    </reaction>
</comment>
<proteinExistence type="inferred from homology"/>
<name>A0A8D5FGF8_9BACT</name>
<reference evidence="13" key="1">
    <citation type="submission" date="2020-09" db="EMBL/GenBank/DDBJ databases">
        <title>Desulfogranum mesoprofundum gen. nov., sp. nov., a novel mesophilic, sulfate-reducing chemolithoautotroph isolated from a deep-sea hydrothermal vent chimney in the Suiyo Seamount.</title>
        <authorList>
            <person name="Hashimoto Y."/>
            <person name="Nakagawa S."/>
        </authorList>
    </citation>
    <scope>NUCLEOTIDE SEQUENCE</scope>
    <source>
        <strain evidence="13">KT2</strain>
    </source>
</reference>
<comment type="caution">
    <text evidence="8">Lacks conserved residue(s) required for the propagation of feature annotation.</text>
</comment>
<dbReference type="FunFam" id="1.10.1160.10:FF:000001">
    <property type="entry name" value="Glutamine--tRNA ligase"/>
    <property type="match status" value="1"/>
</dbReference>
<evidence type="ECO:0000256" key="9">
    <source>
        <dbReference type="RuleBase" id="RU363037"/>
    </source>
</evidence>
<evidence type="ECO:0000256" key="2">
    <source>
        <dbReference type="ARBA" id="ARBA00022490"/>
    </source>
</evidence>
<dbReference type="HAMAP" id="MF_00126">
    <property type="entry name" value="Gln_tRNA_synth"/>
    <property type="match status" value="1"/>
</dbReference>
<evidence type="ECO:0000313" key="14">
    <source>
        <dbReference type="Proteomes" id="UP000826725"/>
    </source>
</evidence>
<keyword evidence="2 8" id="KW-0963">Cytoplasm</keyword>
<accession>A0A8D5FGF8</accession>
<evidence type="ECO:0000259" key="11">
    <source>
        <dbReference type="Pfam" id="PF03950"/>
    </source>
</evidence>
<dbReference type="NCBIfam" id="TIGR00440">
    <property type="entry name" value="glnS"/>
    <property type="match status" value="1"/>
</dbReference>
<feature type="binding site" evidence="8">
    <location>
        <begin position="40"/>
        <end position="42"/>
    </location>
    <ligand>
        <name>ATP</name>
        <dbReference type="ChEBI" id="CHEBI:30616"/>
    </ligand>
</feature>
<evidence type="ECO:0000256" key="5">
    <source>
        <dbReference type="ARBA" id="ARBA00022840"/>
    </source>
</evidence>
<dbReference type="GO" id="GO:0006425">
    <property type="term" value="P:glutaminyl-tRNA aminoacylation"/>
    <property type="evidence" value="ECO:0007669"/>
    <property type="project" value="UniProtKB-UniRule"/>
</dbReference>
<dbReference type="Pfam" id="PF20974">
    <property type="entry name" value="tRNA-synt_1c_C2"/>
    <property type="match status" value="1"/>
</dbReference>
<keyword evidence="5 8" id="KW-0067">ATP-binding</keyword>
<dbReference type="EC" id="6.1.1.18" evidence="8"/>
<keyword evidence="3 8" id="KW-0436">Ligase</keyword>
<feature type="domain" description="tRNA synthetases class I (E and Q) anti-codon binding" evidence="12">
    <location>
        <begin position="463"/>
        <end position="538"/>
    </location>
</feature>
<dbReference type="InterPro" id="IPR049437">
    <property type="entry name" value="tRNA-synt_1c_C2"/>
</dbReference>
<evidence type="ECO:0000313" key="13">
    <source>
        <dbReference type="EMBL" id="BCL60181.1"/>
    </source>
</evidence>
<dbReference type="RefSeq" id="WP_228856343.1">
    <property type="nucleotide sequence ID" value="NZ_AP024086.1"/>
</dbReference>
<feature type="short sequence motif" description="'KMSKS' region" evidence="8">
    <location>
        <begin position="273"/>
        <end position="277"/>
    </location>
</feature>
<dbReference type="NCBIfam" id="NF011291">
    <property type="entry name" value="PRK14703.1"/>
    <property type="match status" value="1"/>
</dbReference>
<dbReference type="Pfam" id="PF00749">
    <property type="entry name" value="tRNA-synt_1c"/>
    <property type="match status" value="1"/>
</dbReference>
<keyword evidence="6 8" id="KW-0648">Protein biosynthesis</keyword>
<gene>
    <name evidence="8 13" type="primary">glnS</name>
    <name evidence="13" type="ORF">DGMP_08740</name>
</gene>
<evidence type="ECO:0000259" key="12">
    <source>
        <dbReference type="Pfam" id="PF20974"/>
    </source>
</evidence>
<evidence type="ECO:0000256" key="8">
    <source>
        <dbReference type="HAMAP-Rule" id="MF_00126"/>
    </source>
</evidence>
<dbReference type="KEGG" id="dbk:DGMP_08740"/>
<dbReference type="Pfam" id="PF03950">
    <property type="entry name" value="tRNA-synt_1c_C"/>
    <property type="match status" value="1"/>
</dbReference>
<feature type="binding site" evidence="8">
    <location>
        <begin position="266"/>
        <end position="267"/>
    </location>
    <ligand>
        <name>ATP</name>
        <dbReference type="ChEBI" id="CHEBI:30616"/>
    </ligand>
</feature>
<feature type="binding site" evidence="8">
    <location>
        <position position="236"/>
    </location>
    <ligand>
        <name>ATP</name>
        <dbReference type="ChEBI" id="CHEBI:30616"/>
    </ligand>
</feature>
<dbReference type="EMBL" id="AP024086">
    <property type="protein sequence ID" value="BCL60181.1"/>
    <property type="molecule type" value="Genomic_DNA"/>
</dbReference>
<organism evidence="13 14">
    <name type="scientific">Desulfomarina profundi</name>
    <dbReference type="NCBI Taxonomy" id="2772557"/>
    <lineage>
        <taxon>Bacteria</taxon>
        <taxon>Pseudomonadati</taxon>
        <taxon>Thermodesulfobacteriota</taxon>
        <taxon>Desulfobulbia</taxon>
        <taxon>Desulfobulbales</taxon>
        <taxon>Desulfobulbaceae</taxon>
        <taxon>Desulfomarina</taxon>
    </lineage>
</organism>
<keyword evidence="7 8" id="KW-0030">Aminoacyl-tRNA synthetase</keyword>
<keyword evidence="4 8" id="KW-0547">Nucleotide-binding</keyword>
<dbReference type="FunFam" id="3.90.800.10:FF:000001">
    <property type="entry name" value="Glutamine--tRNA ligase"/>
    <property type="match status" value="1"/>
</dbReference>
<dbReference type="AlphaFoldDB" id="A0A8D5FGF8"/>
<dbReference type="GO" id="GO:0005524">
    <property type="term" value="F:ATP binding"/>
    <property type="evidence" value="ECO:0007669"/>
    <property type="project" value="UniProtKB-UniRule"/>
</dbReference>
<feature type="binding site" evidence="8">
    <location>
        <position position="217"/>
    </location>
    <ligand>
        <name>L-glutamine</name>
        <dbReference type="ChEBI" id="CHEBI:58359"/>
    </ligand>
</feature>
<feature type="binding site" evidence="8">
    <location>
        <begin position="274"/>
        <end position="276"/>
    </location>
    <ligand>
        <name>ATP</name>
        <dbReference type="ChEBI" id="CHEBI:30616"/>
    </ligand>
</feature>
<dbReference type="GO" id="GO:0004819">
    <property type="term" value="F:glutamine-tRNA ligase activity"/>
    <property type="evidence" value="ECO:0007669"/>
    <property type="project" value="UniProtKB-UniRule"/>
</dbReference>
<comment type="similarity">
    <text evidence="1 8 9">Belongs to the class-I aminoacyl-tRNA synthetase family.</text>
</comment>
<dbReference type="InterPro" id="IPR020058">
    <property type="entry name" value="Glu/Gln-tRNA-synth_Ib_cat-dom"/>
</dbReference>
<dbReference type="InterPro" id="IPR004514">
    <property type="entry name" value="Gln-tRNA-synth"/>
</dbReference>
<comment type="subunit">
    <text evidence="8">Monomer.</text>
</comment>
<feature type="short sequence motif" description="'HIGH' region" evidence="8">
    <location>
        <begin position="39"/>
        <end position="49"/>
    </location>
</feature>
<dbReference type="FunFam" id="2.40.240.10:FF:000001">
    <property type="entry name" value="Glutamine--tRNA ligase"/>
    <property type="match status" value="1"/>
</dbReference>
<feature type="binding site" evidence="8">
    <location>
        <begin position="46"/>
        <end position="52"/>
    </location>
    <ligand>
        <name>ATP</name>
        <dbReference type="ChEBI" id="CHEBI:30616"/>
    </ligand>
</feature>
<sequence length="564" mass="65670">MEKKDDREQQDKPLDFIRQIIADDLKSGKHSKIITRFPPEPNGFLHIGHAKSICLNFGIKEENNGICNLRFDDTNPCKEDNIYVEAIKKDVKWLGFDWGERALFSSDYFPQLYEYAIELIKMGKAYVCELSADEIREYRGTLTEPGKESPWRDRPVKENLELFKRMKNGEFEEGSHVLRAKIDMASPNLNMRDPVIYRILEAEHHRTGNTWKIYPMYDYTHCLSDMLENITHSLCTLEFEDHRPLYDWTLDTLKTPCHPRQIEFARLNLTYTIMSKRKLMQLVEGRHVDGWDDPRMITLSGLRRRGYTPASIRNFAGTIGVGKRDSWIDMTVLENAIRDDLNPIAPRRMCVLDPVKVILDNYPEDLVEEVEGKNHPQNPEMGTRMLPFSRELYIERADFMEDPPRKFHRLGPGREVRLRYGYLIQYVSHEKDEKTGEITEIHCTYDPETKGGSAPDGRKVKGTIHWVSAKKGVNITVRLYDRLFKVENPEEDRNTHFIDQLNPDSMITMDRAVAEPEIAGLAPGTTIQFERQGYFCVDPTTSEHNRPILNRTVTLRDSWAKRKS</sequence>
<feature type="domain" description="Glutamyl/glutaminyl-tRNA synthetase class Ib anti-codon binding" evidence="11">
    <location>
        <begin position="345"/>
        <end position="446"/>
    </location>
</feature>
<dbReference type="InterPro" id="IPR001412">
    <property type="entry name" value="aa-tRNA-synth_I_CS"/>
</dbReference>
<evidence type="ECO:0000256" key="3">
    <source>
        <dbReference type="ARBA" id="ARBA00022598"/>
    </source>
</evidence>
<comment type="subcellular location">
    <subcellularLocation>
        <location evidence="8">Cytoplasm</location>
    </subcellularLocation>
</comment>
<evidence type="ECO:0000256" key="7">
    <source>
        <dbReference type="ARBA" id="ARBA00023146"/>
    </source>
</evidence>
<dbReference type="PROSITE" id="PS00178">
    <property type="entry name" value="AA_TRNA_LIGASE_I"/>
    <property type="match status" value="1"/>
</dbReference>
<dbReference type="PANTHER" id="PTHR43097">
    <property type="entry name" value="GLUTAMINE-TRNA LIGASE"/>
    <property type="match status" value="1"/>
</dbReference>
<dbReference type="InterPro" id="IPR020059">
    <property type="entry name" value="Glu/Gln-tRNA-synth_Ib_codon-bd"/>
</dbReference>
<feature type="binding site" evidence="8">
    <location>
        <position position="72"/>
    </location>
    <ligand>
        <name>L-glutamine</name>
        <dbReference type="ChEBI" id="CHEBI:58359"/>
    </ligand>
</feature>
<keyword evidence="14" id="KW-1185">Reference proteome</keyword>
<dbReference type="PANTHER" id="PTHR43097:SF5">
    <property type="entry name" value="GLUTAMATE--TRNA LIGASE"/>
    <property type="match status" value="1"/>
</dbReference>
<dbReference type="Proteomes" id="UP000826725">
    <property type="component" value="Chromosome"/>
</dbReference>
<dbReference type="GO" id="GO:0005829">
    <property type="term" value="C:cytosol"/>
    <property type="evidence" value="ECO:0007669"/>
    <property type="project" value="TreeGrafter"/>
</dbReference>
<dbReference type="FunFam" id="3.40.50.620:FF:000037">
    <property type="entry name" value="Glutamine--tRNA ligase cytoplasmic"/>
    <property type="match status" value="1"/>
</dbReference>